<keyword evidence="4" id="KW-0217">Developmental protein</keyword>
<evidence type="ECO:0000256" key="11">
    <source>
        <dbReference type="ARBA" id="ARBA00023158"/>
    </source>
</evidence>
<evidence type="ECO:0000256" key="8">
    <source>
        <dbReference type="ARBA" id="ARBA00022943"/>
    </source>
</evidence>
<evidence type="ECO:0000256" key="14">
    <source>
        <dbReference type="ARBA" id="ARBA00023254"/>
    </source>
</evidence>
<dbReference type="GO" id="GO:0007140">
    <property type="term" value="P:male meiotic nuclear division"/>
    <property type="evidence" value="ECO:0007669"/>
    <property type="project" value="TreeGrafter"/>
</dbReference>
<keyword evidence="10 15" id="KW-0238">DNA-binding</keyword>
<keyword evidence="13 15" id="KW-0539">Nucleus</keyword>
<dbReference type="SUPFAM" id="SSF47095">
    <property type="entry name" value="HMG-box"/>
    <property type="match status" value="1"/>
</dbReference>
<comment type="similarity">
    <text evidence="3">Belongs to the maelstrom family.</text>
</comment>
<sequence>MAPKKHSGFMMYVAEFRRKKGEGQRMSIPQAVAHCGSIWKNMTDQQRGPYISGAKNAGVVARARPRAALNCHGEAIDAREKEERDAAIEIGTMKRDIERMVREGKKRLDLENTKFMFVSFNYFVKAVNTDIYIPAEFSACEFSLKTGVNSLYSTMIDPSQLIFGQTCDAMLYAAATHQLPLPPAALGESKMTKLYHSIQDYLRSRLERTDKNLKSLVVFTKTDDIDMVKSCFRFIKSGYHDEQSKRYDDDNDEENDQFKFFEAAASKFLPIVVYDIQYLFLALKLAAMDIGGLTLPKPNLYITDAFFSRDFYEFQDGIACWFHEDMDRSKYCTQSKVKRWAYTFCDYMCADLAIKMQPGKHMPPSYKATAALIKFESDASVDSFFSLRTASALTLDTEDRDQPSPTPSIISTVGSLTSMNTVPLLEESDTASSKKLRHLTYWNRNARRTLKKCHVMRTERNDPKFLETNQSVDEFTDDEFNVSISDRTWTLT</sequence>
<evidence type="ECO:0000259" key="16">
    <source>
        <dbReference type="PROSITE" id="PS50118"/>
    </source>
</evidence>
<dbReference type="OrthoDB" id="24555at2759"/>
<dbReference type="GO" id="GO:0045892">
    <property type="term" value="P:negative regulation of DNA-templated transcription"/>
    <property type="evidence" value="ECO:0007669"/>
    <property type="project" value="TreeGrafter"/>
</dbReference>
<dbReference type="PANTHER" id="PTHR21358:SF4">
    <property type="entry name" value="PROTEIN MAELSTROM HOMOLOG"/>
    <property type="match status" value="1"/>
</dbReference>
<keyword evidence="6" id="KW-0678">Repressor</keyword>
<evidence type="ECO:0000256" key="13">
    <source>
        <dbReference type="ARBA" id="ARBA00023242"/>
    </source>
</evidence>
<dbReference type="GO" id="GO:0060964">
    <property type="term" value="P:regulation of miRNA-mediated gene silencing"/>
    <property type="evidence" value="ECO:0007669"/>
    <property type="project" value="InterPro"/>
</dbReference>
<protein>
    <recommendedName>
        <fullName evidence="16">HMG box domain-containing protein</fullName>
    </recommendedName>
</protein>
<keyword evidence="9" id="KW-0805">Transcription regulation</keyword>
<keyword evidence="18" id="KW-1185">Reference proteome</keyword>
<keyword evidence="5" id="KW-0963">Cytoplasm</keyword>
<evidence type="ECO:0000256" key="7">
    <source>
        <dbReference type="ARBA" id="ARBA00022782"/>
    </source>
</evidence>
<keyword evidence="12" id="KW-0804">Transcription</keyword>
<comment type="subcellular location">
    <subcellularLocation>
        <location evidence="2">Cytoplasm</location>
    </subcellularLocation>
    <subcellularLocation>
        <location evidence="1">Nucleus</location>
    </subcellularLocation>
</comment>
<gene>
    <name evidence="17" type="primary">Dwil\GK16773</name>
    <name evidence="17" type="ORF">Dwil_GK16773</name>
</gene>
<dbReference type="PROSITE" id="PS50118">
    <property type="entry name" value="HMG_BOX_2"/>
    <property type="match status" value="1"/>
</dbReference>
<keyword evidence="7" id="KW-0221">Differentiation</keyword>
<evidence type="ECO:0000256" key="15">
    <source>
        <dbReference type="PROSITE-ProRule" id="PRU00267"/>
    </source>
</evidence>
<evidence type="ECO:0000256" key="10">
    <source>
        <dbReference type="ARBA" id="ARBA00023125"/>
    </source>
</evidence>
<reference evidence="17 18" key="1">
    <citation type="journal article" date="2007" name="Nature">
        <title>Evolution of genes and genomes on the Drosophila phylogeny.</title>
        <authorList>
            <consortium name="Drosophila 12 Genomes Consortium"/>
            <person name="Clark A.G."/>
            <person name="Eisen M.B."/>
            <person name="Smith D.R."/>
            <person name="Bergman C.M."/>
            <person name="Oliver B."/>
            <person name="Markow T.A."/>
            <person name="Kaufman T.C."/>
            <person name="Kellis M."/>
            <person name="Gelbart W."/>
            <person name="Iyer V.N."/>
            <person name="Pollard D.A."/>
            <person name="Sackton T.B."/>
            <person name="Larracuente A.M."/>
            <person name="Singh N.D."/>
            <person name="Abad J.P."/>
            <person name="Abt D.N."/>
            <person name="Adryan B."/>
            <person name="Aguade M."/>
            <person name="Akashi H."/>
            <person name="Anderson W.W."/>
            <person name="Aquadro C.F."/>
            <person name="Ardell D.H."/>
            <person name="Arguello R."/>
            <person name="Artieri C.G."/>
            <person name="Barbash D.A."/>
            <person name="Barker D."/>
            <person name="Barsanti P."/>
            <person name="Batterham P."/>
            <person name="Batzoglou S."/>
            <person name="Begun D."/>
            <person name="Bhutkar A."/>
            <person name="Blanco E."/>
            <person name="Bosak S.A."/>
            <person name="Bradley R.K."/>
            <person name="Brand A.D."/>
            <person name="Brent M.R."/>
            <person name="Brooks A.N."/>
            <person name="Brown R.H."/>
            <person name="Butlin R.K."/>
            <person name="Caggese C."/>
            <person name="Calvi B.R."/>
            <person name="Bernardo de Carvalho A."/>
            <person name="Caspi A."/>
            <person name="Castrezana S."/>
            <person name="Celniker S.E."/>
            <person name="Chang J.L."/>
            <person name="Chapple C."/>
            <person name="Chatterji S."/>
            <person name="Chinwalla A."/>
            <person name="Civetta A."/>
            <person name="Clifton S.W."/>
            <person name="Comeron J.M."/>
            <person name="Costello J.C."/>
            <person name="Coyne J.A."/>
            <person name="Daub J."/>
            <person name="David R.G."/>
            <person name="Delcher A.L."/>
            <person name="Delehaunty K."/>
            <person name="Do C.B."/>
            <person name="Ebling H."/>
            <person name="Edwards K."/>
            <person name="Eickbush T."/>
            <person name="Evans J.D."/>
            <person name="Filipski A."/>
            <person name="Findeiss S."/>
            <person name="Freyhult E."/>
            <person name="Fulton L."/>
            <person name="Fulton R."/>
            <person name="Garcia A.C."/>
            <person name="Gardiner A."/>
            <person name="Garfield D.A."/>
            <person name="Garvin B.E."/>
            <person name="Gibson G."/>
            <person name="Gilbert D."/>
            <person name="Gnerre S."/>
            <person name="Godfrey J."/>
            <person name="Good R."/>
            <person name="Gotea V."/>
            <person name="Gravely B."/>
            <person name="Greenberg A.J."/>
            <person name="Griffiths-Jones S."/>
            <person name="Gross S."/>
            <person name="Guigo R."/>
            <person name="Gustafson E.A."/>
            <person name="Haerty W."/>
            <person name="Hahn M.W."/>
            <person name="Halligan D.L."/>
            <person name="Halpern A.L."/>
            <person name="Halter G.M."/>
            <person name="Han M.V."/>
            <person name="Heger A."/>
            <person name="Hillier L."/>
            <person name="Hinrichs A.S."/>
            <person name="Holmes I."/>
            <person name="Hoskins R.A."/>
            <person name="Hubisz M.J."/>
            <person name="Hultmark D."/>
            <person name="Huntley M.A."/>
            <person name="Jaffe D.B."/>
            <person name="Jagadeeshan S."/>
            <person name="Jeck W.R."/>
            <person name="Johnson J."/>
            <person name="Jones C.D."/>
            <person name="Jordan W.C."/>
            <person name="Karpen G.H."/>
            <person name="Kataoka E."/>
            <person name="Keightley P.D."/>
            <person name="Kheradpour P."/>
            <person name="Kirkness E.F."/>
            <person name="Koerich L.B."/>
            <person name="Kristiansen K."/>
            <person name="Kudrna D."/>
            <person name="Kulathinal R.J."/>
            <person name="Kumar S."/>
            <person name="Kwok R."/>
            <person name="Lander E."/>
            <person name="Langley C.H."/>
            <person name="Lapoint R."/>
            <person name="Lazzaro B.P."/>
            <person name="Lee S.J."/>
            <person name="Levesque L."/>
            <person name="Li R."/>
            <person name="Lin C.F."/>
            <person name="Lin M.F."/>
            <person name="Lindblad-Toh K."/>
            <person name="Llopart A."/>
            <person name="Long M."/>
            <person name="Low L."/>
            <person name="Lozovsky E."/>
            <person name="Lu J."/>
            <person name="Luo M."/>
            <person name="Machado C.A."/>
            <person name="Makalowski W."/>
            <person name="Marzo M."/>
            <person name="Matsuda M."/>
            <person name="Matzkin L."/>
            <person name="McAllister B."/>
            <person name="McBride C.S."/>
            <person name="McKernan B."/>
            <person name="McKernan K."/>
            <person name="Mendez-Lago M."/>
            <person name="Minx P."/>
            <person name="Mollenhauer M.U."/>
            <person name="Montooth K."/>
            <person name="Mount S.M."/>
            <person name="Mu X."/>
            <person name="Myers E."/>
            <person name="Negre B."/>
            <person name="Newfeld S."/>
            <person name="Nielsen R."/>
            <person name="Noor M.A."/>
            <person name="O'Grady P."/>
            <person name="Pachter L."/>
            <person name="Papaceit M."/>
            <person name="Parisi M.J."/>
            <person name="Parisi M."/>
            <person name="Parts L."/>
            <person name="Pedersen J.S."/>
            <person name="Pesole G."/>
            <person name="Phillippy A.M."/>
            <person name="Ponting C.P."/>
            <person name="Pop M."/>
            <person name="Porcelli D."/>
            <person name="Powell J.R."/>
            <person name="Prohaska S."/>
            <person name="Pruitt K."/>
            <person name="Puig M."/>
            <person name="Quesneville H."/>
            <person name="Ram K.R."/>
            <person name="Rand D."/>
            <person name="Rasmussen M.D."/>
            <person name="Reed L.K."/>
            <person name="Reenan R."/>
            <person name="Reily A."/>
            <person name="Remington K.A."/>
            <person name="Rieger T.T."/>
            <person name="Ritchie M.G."/>
            <person name="Robin C."/>
            <person name="Rogers Y.H."/>
            <person name="Rohde C."/>
            <person name="Rozas J."/>
            <person name="Rubenfield M.J."/>
            <person name="Ruiz A."/>
            <person name="Russo S."/>
            <person name="Salzberg S.L."/>
            <person name="Sanchez-Gracia A."/>
            <person name="Saranga D.J."/>
            <person name="Sato H."/>
            <person name="Schaeffer S.W."/>
            <person name="Schatz M.C."/>
            <person name="Schlenke T."/>
            <person name="Schwartz R."/>
            <person name="Segarra C."/>
            <person name="Singh R.S."/>
            <person name="Sirot L."/>
            <person name="Sirota M."/>
            <person name="Sisneros N.B."/>
            <person name="Smith C.D."/>
            <person name="Smith T.F."/>
            <person name="Spieth J."/>
            <person name="Stage D.E."/>
            <person name="Stark A."/>
            <person name="Stephan W."/>
            <person name="Strausberg R.L."/>
            <person name="Strempel S."/>
            <person name="Sturgill D."/>
            <person name="Sutton G."/>
            <person name="Sutton G.G."/>
            <person name="Tao W."/>
            <person name="Teichmann S."/>
            <person name="Tobari Y.N."/>
            <person name="Tomimura Y."/>
            <person name="Tsolas J.M."/>
            <person name="Valente V.L."/>
            <person name="Venter E."/>
            <person name="Venter J.C."/>
            <person name="Vicario S."/>
            <person name="Vieira F.G."/>
            <person name="Vilella A.J."/>
            <person name="Villasante A."/>
            <person name="Walenz B."/>
            <person name="Wang J."/>
            <person name="Wasserman M."/>
            <person name="Watts T."/>
            <person name="Wilson D."/>
            <person name="Wilson R.K."/>
            <person name="Wing R.A."/>
            <person name="Wolfner M.F."/>
            <person name="Wong A."/>
            <person name="Wong G.K."/>
            <person name="Wu C.I."/>
            <person name="Wu G."/>
            <person name="Yamamoto D."/>
            <person name="Yang H.P."/>
            <person name="Yang S.P."/>
            <person name="Yorke J.A."/>
            <person name="Yoshida K."/>
            <person name="Zdobnov E."/>
            <person name="Zhang P."/>
            <person name="Zhang Y."/>
            <person name="Zimin A.V."/>
            <person name="Baldwin J."/>
            <person name="Abdouelleil A."/>
            <person name="Abdulkadir J."/>
            <person name="Abebe A."/>
            <person name="Abera B."/>
            <person name="Abreu J."/>
            <person name="Acer S.C."/>
            <person name="Aftuck L."/>
            <person name="Alexander A."/>
            <person name="An P."/>
            <person name="Anderson E."/>
            <person name="Anderson S."/>
            <person name="Arachi H."/>
            <person name="Azer M."/>
            <person name="Bachantsang P."/>
            <person name="Barry A."/>
            <person name="Bayul T."/>
            <person name="Berlin A."/>
            <person name="Bessette D."/>
            <person name="Bloom T."/>
            <person name="Blye J."/>
            <person name="Boguslavskiy L."/>
            <person name="Bonnet C."/>
            <person name="Boukhgalter B."/>
            <person name="Bourzgui I."/>
            <person name="Brown A."/>
            <person name="Cahill P."/>
            <person name="Channer S."/>
            <person name="Cheshatsang Y."/>
            <person name="Chuda L."/>
            <person name="Citroen M."/>
            <person name="Collymore A."/>
            <person name="Cooke P."/>
            <person name="Costello M."/>
            <person name="D'Aco K."/>
            <person name="Daza R."/>
            <person name="De Haan G."/>
            <person name="DeGray S."/>
            <person name="DeMaso C."/>
            <person name="Dhargay N."/>
            <person name="Dooley K."/>
            <person name="Dooley E."/>
            <person name="Doricent M."/>
            <person name="Dorje P."/>
            <person name="Dorjee K."/>
            <person name="Dupes A."/>
            <person name="Elong R."/>
            <person name="Falk J."/>
            <person name="Farina A."/>
            <person name="Faro S."/>
            <person name="Ferguson D."/>
            <person name="Fisher S."/>
            <person name="Foley C.D."/>
            <person name="Franke A."/>
            <person name="Friedrich D."/>
            <person name="Gadbois L."/>
            <person name="Gearin G."/>
            <person name="Gearin C.R."/>
            <person name="Giannoukos G."/>
            <person name="Goode T."/>
            <person name="Graham J."/>
            <person name="Grandbois E."/>
            <person name="Grewal S."/>
            <person name="Gyaltsen K."/>
            <person name="Hafez N."/>
            <person name="Hagos B."/>
            <person name="Hall J."/>
            <person name="Henson C."/>
            <person name="Hollinger A."/>
            <person name="Honan T."/>
            <person name="Huard M.D."/>
            <person name="Hughes L."/>
            <person name="Hurhula B."/>
            <person name="Husby M.E."/>
            <person name="Kamat A."/>
            <person name="Kanga B."/>
            <person name="Kashin S."/>
            <person name="Khazanovich D."/>
            <person name="Kisner P."/>
            <person name="Lance K."/>
            <person name="Lara M."/>
            <person name="Lee W."/>
            <person name="Lennon N."/>
            <person name="Letendre F."/>
            <person name="LeVine R."/>
            <person name="Lipovsky A."/>
            <person name="Liu X."/>
            <person name="Liu J."/>
            <person name="Liu S."/>
            <person name="Lokyitsang T."/>
            <person name="Lokyitsang Y."/>
            <person name="Lubonja R."/>
            <person name="Lui A."/>
            <person name="MacDonald P."/>
            <person name="Magnisalis V."/>
            <person name="Maru K."/>
            <person name="Matthews C."/>
            <person name="McCusker W."/>
            <person name="McDonough S."/>
            <person name="Mehta T."/>
            <person name="Meldrim J."/>
            <person name="Meneus L."/>
            <person name="Mihai O."/>
            <person name="Mihalev A."/>
            <person name="Mihova T."/>
            <person name="Mittelman R."/>
            <person name="Mlenga V."/>
            <person name="Montmayeur A."/>
            <person name="Mulrain L."/>
            <person name="Navidi A."/>
            <person name="Naylor J."/>
            <person name="Negash T."/>
            <person name="Nguyen T."/>
            <person name="Nguyen N."/>
            <person name="Nicol R."/>
            <person name="Norbu C."/>
            <person name="Norbu N."/>
            <person name="Novod N."/>
            <person name="O'Neill B."/>
            <person name="Osman S."/>
            <person name="Markiewicz E."/>
            <person name="Oyono O.L."/>
            <person name="Patti C."/>
            <person name="Phunkhang P."/>
            <person name="Pierre F."/>
            <person name="Priest M."/>
            <person name="Raghuraman S."/>
            <person name="Rege F."/>
            <person name="Reyes R."/>
            <person name="Rise C."/>
            <person name="Rogov P."/>
            <person name="Ross K."/>
            <person name="Ryan E."/>
            <person name="Settipalli S."/>
            <person name="Shea T."/>
            <person name="Sherpa N."/>
            <person name="Shi L."/>
            <person name="Shih D."/>
            <person name="Sparrow T."/>
            <person name="Spaulding J."/>
            <person name="Stalker J."/>
            <person name="Stange-Thomann N."/>
            <person name="Stavropoulos S."/>
            <person name="Stone C."/>
            <person name="Strader C."/>
            <person name="Tesfaye S."/>
            <person name="Thomson T."/>
            <person name="Thoulutsang Y."/>
            <person name="Thoulutsang D."/>
            <person name="Topham K."/>
            <person name="Topping I."/>
            <person name="Tsamla T."/>
            <person name="Vassiliev H."/>
            <person name="Vo A."/>
            <person name="Wangchuk T."/>
            <person name="Wangdi T."/>
            <person name="Weiand M."/>
            <person name="Wilkinson J."/>
            <person name="Wilson A."/>
            <person name="Yadav S."/>
            <person name="Young G."/>
            <person name="Yu Q."/>
            <person name="Zembek L."/>
            <person name="Zhong D."/>
            <person name="Zimmer A."/>
            <person name="Zwirko Z."/>
            <person name="Jaffe D.B."/>
            <person name="Alvarez P."/>
            <person name="Brockman W."/>
            <person name="Butler J."/>
            <person name="Chin C."/>
            <person name="Gnerre S."/>
            <person name="Grabherr M."/>
            <person name="Kleber M."/>
            <person name="Mauceli E."/>
            <person name="MacCallum I."/>
        </authorList>
    </citation>
    <scope>NUCLEOTIDE SEQUENCE [LARGE SCALE GENOMIC DNA]</scope>
    <source>
        <strain evidence="18">Tucson 14030-0811.24</strain>
    </source>
</reference>
<evidence type="ECO:0000256" key="12">
    <source>
        <dbReference type="ARBA" id="ARBA00023163"/>
    </source>
</evidence>
<dbReference type="KEGG" id="dwi:6638968"/>
<evidence type="ECO:0000256" key="5">
    <source>
        <dbReference type="ARBA" id="ARBA00022490"/>
    </source>
</evidence>
<evidence type="ECO:0000256" key="2">
    <source>
        <dbReference type="ARBA" id="ARBA00004496"/>
    </source>
</evidence>
<dbReference type="PANTHER" id="PTHR21358">
    <property type="entry name" value="PROTEIN MAELSTROM HOMOLOG"/>
    <property type="match status" value="1"/>
</dbReference>
<dbReference type="GO" id="GO:0048477">
    <property type="term" value="P:oogenesis"/>
    <property type="evidence" value="ECO:0007669"/>
    <property type="project" value="UniProtKB-KW"/>
</dbReference>
<dbReference type="Gene3D" id="1.10.30.10">
    <property type="entry name" value="High mobility group box domain"/>
    <property type="match status" value="1"/>
</dbReference>
<accession>B4MM81</accession>
<proteinExistence type="inferred from homology"/>
<dbReference type="SMR" id="B4MM81"/>
<evidence type="ECO:0000313" key="17">
    <source>
        <dbReference type="EMBL" id="EDW73226.2"/>
    </source>
</evidence>
<organism evidence="17 18">
    <name type="scientific">Drosophila willistoni</name>
    <name type="common">Fruit fly</name>
    <dbReference type="NCBI Taxonomy" id="7260"/>
    <lineage>
        <taxon>Eukaryota</taxon>
        <taxon>Metazoa</taxon>
        <taxon>Ecdysozoa</taxon>
        <taxon>Arthropoda</taxon>
        <taxon>Hexapoda</taxon>
        <taxon>Insecta</taxon>
        <taxon>Pterygota</taxon>
        <taxon>Neoptera</taxon>
        <taxon>Endopterygota</taxon>
        <taxon>Diptera</taxon>
        <taxon>Brachycera</taxon>
        <taxon>Muscomorpha</taxon>
        <taxon>Ephydroidea</taxon>
        <taxon>Drosophilidae</taxon>
        <taxon>Drosophila</taxon>
        <taxon>Sophophora</taxon>
    </lineage>
</organism>
<dbReference type="eggNOG" id="ENOG502QTQB">
    <property type="taxonomic scope" value="Eukaryota"/>
</dbReference>
<keyword evidence="8" id="KW-0896">Oogenesis</keyword>
<feature type="domain" description="HMG box" evidence="16">
    <location>
        <begin position="2"/>
        <end position="55"/>
    </location>
</feature>
<dbReference type="AlphaFoldDB" id="B4MM81"/>
<dbReference type="InterPro" id="IPR009071">
    <property type="entry name" value="HMG_box_dom"/>
</dbReference>
<dbReference type="GO" id="GO:0034587">
    <property type="term" value="P:piRNA processing"/>
    <property type="evidence" value="ECO:0007669"/>
    <property type="project" value="TreeGrafter"/>
</dbReference>
<dbReference type="Pfam" id="PF13017">
    <property type="entry name" value="Maelstrom"/>
    <property type="match status" value="1"/>
</dbReference>
<evidence type="ECO:0000256" key="6">
    <source>
        <dbReference type="ARBA" id="ARBA00022491"/>
    </source>
</evidence>
<name>B4MM81_DROWI</name>
<evidence type="ECO:0000256" key="1">
    <source>
        <dbReference type="ARBA" id="ARBA00004123"/>
    </source>
</evidence>
<dbReference type="InterPro" id="IPR039259">
    <property type="entry name" value="Protein_maelstrom"/>
</dbReference>
<dbReference type="Proteomes" id="UP000007798">
    <property type="component" value="Unassembled WGS sequence"/>
</dbReference>
<dbReference type="InParanoid" id="B4MM81"/>
<evidence type="ECO:0000256" key="4">
    <source>
        <dbReference type="ARBA" id="ARBA00022473"/>
    </source>
</evidence>
<dbReference type="GO" id="GO:0043186">
    <property type="term" value="C:P granule"/>
    <property type="evidence" value="ECO:0007669"/>
    <property type="project" value="TreeGrafter"/>
</dbReference>
<dbReference type="InterPro" id="IPR036910">
    <property type="entry name" value="HMG_box_dom_sf"/>
</dbReference>
<evidence type="ECO:0000313" key="18">
    <source>
        <dbReference type="Proteomes" id="UP000007798"/>
    </source>
</evidence>
<dbReference type="HOGENOM" id="CLU_044134_0_0_1"/>
<dbReference type="STRING" id="7260.B4MM81"/>
<keyword evidence="14" id="KW-0469">Meiosis</keyword>
<dbReference type="GO" id="GO:0043565">
    <property type="term" value="F:sequence-specific DNA binding"/>
    <property type="evidence" value="ECO:0007669"/>
    <property type="project" value="TreeGrafter"/>
</dbReference>
<feature type="DNA-binding region" description="HMG box" evidence="15">
    <location>
        <begin position="2"/>
        <end position="55"/>
    </location>
</feature>
<evidence type="ECO:0000256" key="3">
    <source>
        <dbReference type="ARBA" id="ARBA00007057"/>
    </source>
</evidence>
<evidence type="ECO:0000256" key="9">
    <source>
        <dbReference type="ARBA" id="ARBA00023015"/>
    </source>
</evidence>
<dbReference type="InterPro" id="IPR024970">
    <property type="entry name" value="Maelstrom"/>
</dbReference>
<keyword evidence="11" id="KW-0943">RNA-mediated gene silencing</keyword>
<dbReference type="GO" id="GO:0007283">
    <property type="term" value="P:spermatogenesis"/>
    <property type="evidence" value="ECO:0007669"/>
    <property type="project" value="TreeGrafter"/>
</dbReference>
<dbReference type="GO" id="GO:0005634">
    <property type="term" value="C:nucleus"/>
    <property type="evidence" value="ECO:0007669"/>
    <property type="project" value="UniProtKB-SubCell"/>
</dbReference>
<dbReference type="EMBL" id="CH963847">
    <property type="protein sequence ID" value="EDW73226.2"/>
    <property type="molecule type" value="Genomic_DNA"/>
</dbReference>
<dbReference type="FunCoup" id="B4MM81">
    <property type="interactions" value="49"/>
</dbReference>